<protein>
    <recommendedName>
        <fullName evidence="1">Reverse transcriptase domain-containing protein</fullName>
    </recommendedName>
</protein>
<dbReference type="InterPro" id="IPR043502">
    <property type="entry name" value="DNA/RNA_pol_sf"/>
</dbReference>
<feature type="domain" description="Reverse transcriptase" evidence="1">
    <location>
        <begin position="318"/>
        <end position="425"/>
    </location>
</feature>
<dbReference type="AlphaFoldDB" id="A0AAE0DRM4"/>
<dbReference type="InterPro" id="IPR052343">
    <property type="entry name" value="Retrotransposon-Effector_Assoc"/>
</dbReference>
<organism evidence="2 3">
    <name type="scientific">Dipteronia sinensis</name>
    <dbReference type="NCBI Taxonomy" id="43782"/>
    <lineage>
        <taxon>Eukaryota</taxon>
        <taxon>Viridiplantae</taxon>
        <taxon>Streptophyta</taxon>
        <taxon>Embryophyta</taxon>
        <taxon>Tracheophyta</taxon>
        <taxon>Spermatophyta</taxon>
        <taxon>Magnoliopsida</taxon>
        <taxon>eudicotyledons</taxon>
        <taxon>Gunneridae</taxon>
        <taxon>Pentapetalae</taxon>
        <taxon>rosids</taxon>
        <taxon>malvids</taxon>
        <taxon>Sapindales</taxon>
        <taxon>Sapindaceae</taxon>
        <taxon>Hippocastanoideae</taxon>
        <taxon>Acereae</taxon>
        <taxon>Dipteronia</taxon>
    </lineage>
</organism>
<dbReference type="PANTHER" id="PTHR46890:SF1">
    <property type="entry name" value="REVERSE TRANSCRIPTASE DOMAIN-CONTAINING PROTEIN"/>
    <property type="match status" value="1"/>
</dbReference>
<proteinExistence type="predicted"/>
<dbReference type="EMBL" id="JANJYJ010000010">
    <property type="protein sequence ID" value="KAK3183588.1"/>
    <property type="molecule type" value="Genomic_DNA"/>
</dbReference>
<evidence type="ECO:0000313" key="2">
    <source>
        <dbReference type="EMBL" id="KAK3183588.1"/>
    </source>
</evidence>
<comment type="caution">
    <text evidence="2">The sequence shown here is derived from an EMBL/GenBank/DDBJ whole genome shotgun (WGS) entry which is preliminary data.</text>
</comment>
<evidence type="ECO:0000313" key="3">
    <source>
        <dbReference type="Proteomes" id="UP001281410"/>
    </source>
</evidence>
<dbReference type="PANTHER" id="PTHR46890">
    <property type="entry name" value="NON-LTR RETROLELEMENT REVERSE TRANSCRIPTASE-LIKE PROTEIN-RELATED"/>
    <property type="match status" value="1"/>
</dbReference>
<dbReference type="Proteomes" id="UP001281410">
    <property type="component" value="Unassembled WGS sequence"/>
</dbReference>
<name>A0AAE0DRM4_9ROSI</name>
<evidence type="ECO:0000259" key="1">
    <source>
        <dbReference type="Pfam" id="PF00078"/>
    </source>
</evidence>
<reference evidence="2" key="1">
    <citation type="journal article" date="2023" name="Plant J.">
        <title>Genome sequences and population genomics provide insights into the demographic history, inbreeding, and mutation load of two 'living fossil' tree species of Dipteronia.</title>
        <authorList>
            <person name="Feng Y."/>
            <person name="Comes H.P."/>
            <person name="Chen J."/>
            <person name="Zhu S."/>
            <person name="Lu R."/>
            <person name="Zhang X."/>
            <person name="Li P."/>
            <person name="Qiu J."/>
            <person name="Olsen K.M."/>
            <person name="Qiu Y."/>
        </authorList>
    </citation>
    <scope>NUCLEOTIDE SEQUENCE</scope>
    <source>
        <strain evidence="2">NBL</strain>
    </source>
</reference>
<accession>A0AAE0DRM4</accession>
<dbReference type="InterPro" id="IPR000477">
    <property type="entry name" value="RT_dom"/>
</dbReference>
<keyword evidence="3" id="KW-1185">Reference proteome</keyword>
<gene>
    <name evidence="2" type="ORF">Dsin_030874</name>
</gene>
<dbReference type="SUPFAM" id="SSF56672">
    <property type="entry name" value="DNA/RNA polymerases"/>
    <property type="match status" value="1"/>
</dbReference>
<sequence length="425" mass="48756">MITRRLTKLKPKMQTSSGVSDDYCPLLELSCLVSSSWLVVGDFNVVLGAHESLGLRSPGSGSCEDFRFVIEDCDFIGVLSQGARFTWVRLSDIENISPILFLFQSMWLDHPDFMALVRRIWSSSFVDEFFLAKSRVHHELDVLLHRHECFYRDWSRVKWLQDGDCNSSFFHASIKRRQYMNVLSSLSINGVLTDDRLIIRDHIIEFYSNLFSSDSSRVETKFFVVEDVIPSLVTDVENAFLISIPSMDDINDAVFAMDAASTHRPDGFSRGFYQQCWEVVGSDVVLAVQYFFRTWVILSGLNSSFIVLLPKLKDSISIDKFRLIVLSNLLFKIFSKLLADRLAQIAARIVSPHQFGFIRDRHIEDCIALASECVNVMYKKCYGGNLAMKIDIRKAFDTLDWSFLRRVLQAFGFSPVFIDWIDSIL</sequence>
<dbReference type="Pfam" id="PF00078">
    <property type="entry name" value="RVT_1"/>
    <property type="match status" value="1"/>
</dbReference>